<evidence type="ECO:0000256" key="7">
    <source>
        <dbReference type="ARBA" id="ARBA00037450"/>
    </source>
</evidence>
<dbReference type="GO" id="GO:0006508">
    <property type="term" value="P:proteolysis"/>
    <property type="evidence" value="ECO:0007669"/>
    <property type="project" value="UniProtKB-KW"/>
</dbReference>
<evidence type="ECO:0000313" key="12">
    <source>
        <dbReference type="Proteomes" id="UP000504610"/>
    </source>
</evidence>
<evidence type="ECO:0000256" key="5">
    <source>
        <dbReference type="ARBA" id="ARBA00022801"/>
    </source>
</evidence>
<dbReference type="InterPro" id="IPR018200">
    <property type="entry name" value="USP_CS"/>
</dbReference>
<protein>
    <recommendedName>
        <fullName evidence="8">Ubiquitin carboxyl-terminal hydrolase</fullName>
        <ecNumber evidence="8">3.4.19.12</ecNumber>
    </recommendedName>
</protein>
<dbReference type="InterPro" id="IPR038765">
    <property type="entry name" value="Papain-like_cys_pep_sf"/>
</dbReference>
<evidence type="ECO:0000256" key="10">
    <source>
        <dbReference type="SAM" id="Phobius"/>
    </source>
</evidence>
<dbReference type="GO" id="GO:0004843">
    <property type="term" value="F:cysteine-type deubiquitinase activity"/>
    <property type="evidence" value="ECO:0007669"/>
    <property type="project" value="UniProtKB-UniRule"/>
</dbReference>
<evidence type="ECO:0000256" key="9">
    <source>
        <dbReference type="SAM" id="MobiDB-lite"/>
    </source>
</evidence>
<dbReference type="Gene3D" id="3.90.70.10">
    <property type="entry name" value="Cysteine proteinases"/>
    <property type="match status" value="1"/>
</dbReference>
<dbReference type="CDD" id="cd02661">
    <property type="entry name" value="Peptidase_C19E"/>
    <property type="match status" value="1"/>
</dbReference>
<dbReference type="PROSITE" id="PS00973">
    <property type="entry name" value="USP_2"/>
    <property type="match status" value="1"/>
</dbReference>
<evidence type="ECO:0000256" key="2">
    <source>
        <dbReference type="ARBA" id="ARBA00009085"/>
    </source>
</evidence>
<feature type="transmembrane region" description="Helical" evidence="10">
    <location>
        <begin position="20"/>
        <end position="38"/>
    </location>
</feature>
<dbReference type="GO" id="GO:0005634">
    <property type="term" value="C:nucleus"/>
    <property type="evidence" value="ECO:0007669"/>
    <property type="project" value="TreeGrafter"/>
</dbReference>
<evidence type="ECO:0000259" key="11">
    <source>
        <dbReference type="PROSITE" id="PS50235"/>
    </source>
</evidence>
<evidence type="ECO:0000256" key="1">
    <source>
        <dbReference type="ARBA" id="ARBA00000707"/>
    </source>
</evidence>
<dbReference type="RefSeq" id="XP_018478285.2">
    <property type="nucleotide sequence ID" value="XM_018622783.2"/>
</dbReference>
<dbReference type="EC" id="3.4.19.12" evidence="8"/>
<dbReference type="PROSITE" id="PS50235">
    <property type="entry name" value="USP_3"/>
    <property type="match status" value="1"/>
</dbReference>
<dbReference type="PROSITE" id="PS00972">
    <property type="entry name" value="USP_1"/>
    <property type="match status" value="1"/>
</dbReference>
<evidence type="ECO:0000313" key="13">
    <source>
        <dbReference type="RefSeq" id="XP_018478285.2"/>
    </source>
</evidence>
<dbReference type="InterPro" id="IPR050164">
    <property type="entry name" value="Peptidase_C19"/>
</dbReference>
<keyword evidence="4 8" id="KW-0833">Ubl conjugation pathway</keyword>
<accession>A0A6J0N0R6</accession>
<feature type="region of interest" description="Disordered" evidence="9">
    <location>
        <begin position="666"/>
        <end position="687"/>
    </location>
</feature>
<dbReference type="InterPro" id="IPR028889">
    <property type="entry name" value="USP"/>
</dbReference>
<comment type="function">
    <text evidence="7 8">Recognizes and hydrolyzes the peptide bond at the C-terminal Gly of ubiquitin. Involved in the processing of poly-ubiquitin precursors as well as that of ubiquitinated proteins.</text>
</comment>
<keyword evidence="6 8" id="KW-0788">Thiol protease</keyword>
<keyword evidence="3 8" id="KW-0645">Protease</keyword>
<keyword evidence="10" id="KW-0472">Membrane</keyword>
<dbReference type="InterPro" id="IPR001394">
    <property type="entry name" value="Peptidase_C19_UCH"/>
</dbReference>
<comment type="catalytic activity">
    <reaction evidence="1 8">
        <text>Thiol-dependent hydrolysis of ester, thioester, amide, peptide and isopeptide bonds formed by the C-terminal Gly of ubiquitin (a 76-residue protein attached to proteins as an intracellular targeting signal).</text>
        <dbReference type="EC" id="3.4.19.12"/>
    </reaction>
</comment>
<reference evidence="12" key="1">
    <citation type="journal article" date="2019" name="Database">
        <title>The radish genome database (RadishGD): an integrated information resource for radish genomics.</title>
        <authorList>
            <person name="Yu H.J."/>
            <person name="Baek S."/>
            <person name="Lee Y.J."/>
            <person name="Cho A."/>
            <person name="Mun J.H."/>
        </authorList>
    </citation>
    <scope>NUCLEOTIDE SEQUENCE [LARGE SCALE GENOMIC DNA]</scope>
    <source>
        <strain evidence="12">cv. WK10039</strain>
    </source>
</reference>
<sequence length="735" mass="83949">MNFPLNSKPFLIDSPTYQSLLLVGIFLLSFFFYLSFLLQKLNPSFFKKFDLGWLLMAEPSPEIETLDEDEPSPTAPVRSLSLSSPIRQIQNPDESPPSSDDECIDSQILRITSPGYSFYGDLYNNRTPRRYMRWNLDYSSDDDDLTKPIDIFRWSSSLPKINKPTGVGAGLSNSGNTCFIASVLQCLTHTVPLLDALRTYKYHNPCNCGNENFCVLQTLRNHTEHALRSSGYDIKIDRFRDNLNYFSSDFQIDHQEDAHEFLQSFLDKLEKCCLDPGSRDNSASASVSSQDVNIVHNIFGGRLVSKLRCCNCNSVSETFETSPGWSLEIEDVEDLSSALESFTCVEKLEDQFTCDDCKEKVSKEKQLKFDKLPLVAAFHLKRFKNNGVYMQKIFKDVKFPLELDLLSYMSSNENPQDSTKYHLYAMVEHLGNGIHFGHYSAYVRSAPETWHRFDDAKVWRISEECVLSKDAYMLFYAREGTPCFASAFEELKTLFEATPMNLSPKSVLETTTTTCSEECVSDLSYQTVSDSNHARNGSVGVVSIPGGNYSDYHCDEAQDEMFHSAESNSDDEYFAFESPKADDSEKPFAETFHQEEHHLYPDGNRVSTNEASVPVLEIQEQVSSPKRKDAERAMIGEETYLTKRKMQKQNPFSKGQGPFQIRREHLQNKKREESCRPNVADPKEKKHAVSYLMSRPHSSRSRMIAAAMGVKVKRKKVCNIRRSHLHRNFSERQSK</sequence>
<dbReference type="Proteomes" id="UP000504610">
    <property type="component" value="Chromosome 4"/>
</dbReference>
<evidence type="ECO:0000256" key="4">
    <source>
        <dbReference type="ARBA" id="ARBA00022786"/>
    </source>
</evidence>
<dbReference type="Pfam" id="PF00443">
    <property type="entry name" value="UCH"/>
    <property type="match status" value="1"/>
</dbReference>
<name>A0A6J0N0R6_RAPSA</name>
<evidence type="ECO:0000256" key="3">
    <source>
        <dbReference type="ARBA" id="ARBA00022670"/>
    </source>
</evidence>
<evidence type="ECO:0000256" key="6">
    <source>
        <dbReference type="ARBA" id="ARBA00022807"/>
    </source>
</evidence>
<dbReference type="OrthoDB" id="420187at2759"/>
<dbReference type="AlphaFoldDB" id="A0A6J0N0R6"/>
<gene>
    <name evidence="13" type="primary">LOC108849243</name>
</gene>
<dbReference type="GeneID" id="108849243"/>
<dbReference type="PANTHER" id="PTHR24006">
    <property type="entry name" value="UBIQUITIN CARBOXYL-TERMINAL HYDROLASE"/>
    <property type="match status" value="1"/>
</dbReference>
<keyword evidence="10" id="KW-0812">Transmembrane</keyword>
<organism evidence="12 13">
    <name type="scientific">Raphanus sativus</name>
    <name type="common">Radish</name>
    <name type="synonym">Raphanus raphanistrum var. sativus</name>
    <dbReference type="NCBI Taxonomy" id="3726"/>
    <lineage>
        <taxon>Eukaryota</taxon>
        <taxon>Viridiplantae</taxon>
        <taxon>Streptophyta</taxon>
        <taxon>Embryophyta</taxon>
        <taxon>Tracheophyta</taxon>
        <taxon>Spermatophyta</taxon>
        <taxon>Magnoliopsida</taxon>
        <taxon>eudicotyledons</taxon>
        <taxon>Gunneridae</taxon>
        <taxon>Pentapetalae</taxon>
        <taxon>rosids</taxon>
        <taxon>malvids</taxon>
        <taxon>Brassicales</taxon>
        <taxon>Brassicaceae</taxon>
        <taxon>Brassiceae</taxon>
        <taxon>Raphanus</taxon>
    </lineage>
</organism>
<feature type="compositionally biased region" description="Polar residues" evidence="9">
    <location>
        <begin position="80"/>
        <end position="98"/>
    </location>
</feature>
<comment type="similarity">
    <text evidence="2 8">Belongs to the peptidase C19 family.</text>
</comment>
<dbReference type="GO" id="GO:0005829">
    <property type="term" value="C:cytosol"/>
    <property type="evidence" value="ECO:0007669"/>
    <property type="project" value="TreeGrafter"/>
</dbReference>
<feature type="compositionally biased region" description="Basic and acidic residues" evidence="9">
    <location>
        <begin position="666"/>
        <end position="675"/>
    </location>
</feature>
<keyword evidence="10" id="KW-1133">Transmembrane helix</keyword>
<dbReference type="KEGG" id="rsz:108849243"/>
<keyword evidence="12" id="KW-1185">Reference proteome</keyword>
<dbReference type="PANTHER" id="PTHR24006:SF799">
    <property type="entry name" value="UBIQUITIN CARBOXYL-TERMINAL HYDROLASE"/>
    <property type="match status" value="1"/>
</dbReference>
<dbReference type="FunFam" id="3.90.70.10:FF:000116">
    <property type="entry name" value="Ubiquitin carboxyl-terminal hydrolase 20"/>
    <property type="match status" value="1"/>
</dbReference>
<dbReference type="GO" id="GO:0016579">
    <property type="term" value="P:protein deubiquitination"/>
    <property type="evidence" value="ECO:0007669"/>
    <property type="project" value="InterPro"/>
</dbReference>
<dbReference type="SUPFAM" id="SSF54001">
    <property type="entry name" value="Cysteine proteinases"/>
    <property type="match status" value="1"/>
</dbReference>
<evidence type="ECO:0000256" key="8">
    <source>
        <dbReference type="RuleBase" id="RU366025"/>
    </source>
</evidence>
<keyword evidence="5 8" id="KW-0378">Hydrolase</keyword>
<proteinExistence type="inferred from homology"/>
<feature type="domain" description="USP" evidence="11">
    <location>
        <begin position="169"/>
        <end position="479"/>
    </location>
</feature>
<reference evidence="13" key="2">
    <citation type="submission" date="2025-08" db="UniProtKB">
        <authorList>
            <consortium name="RefSeq"/>
        </authorList>
    </citation>
    <scope>IDENTIFICATION</scope>
    <source>
        <tissue evidence="13">Leaf</tissue>
    </source>
</reference>
<feature type="region of interest" description="Disordered" evidence="9">
    <location>
        <begin position="64"/>
        <end position="102"/>
    </location>
</feature>